<dbReference type="EMBL" id="MDYN01000074">
    <property type="protein sequence ID" value="OQD78879.1"/>
    <property type="molecule type" value="Genomic_DNA"/>
</dbReference>
<evidence type="ECO:0000313" key="1">
    <source>
        <dbReference type="EMBL" id="OQD78879.1"/>
    </source>
</evidence>
<dbReference type="OrthoDB" id="823504at2759"/>
<protein>
    <recommendedName>
        <fullName evidence="3">Ankyrin repeat protein</fullName>
    </recommendedName>
</protein>
<sequence>MAMFRDTDCADIAILEILLEFVDVNHVDDNAHTPLYLMSKRLNRINAVRHLISVVGKKGNSSLHETMHGRLAQRVFEDGDVEPIGPDKLKSMRVDMIQVLVDAGASMDLSNESG</sequence>
<organism evidence="1 2">
    <name type="scientific">Penicillium antarcticum</name>
    <dbReference type="NCBI Taxonomy" id="416450"/>
    <lineage>
        <taxon>Eukaryota</taxon>
        <taxon>Fungi</taxon>
        <taxon>Dikarya</taxon>
        <taxon>Ascomycota</taxon>
        <taxon>Pezizomycotina</taxon>
        <taxon>Eurotiomycetes</taxon>
        <taxon>Eurotiomycetidae</taxon>
        <taxon>Eurotiales</taxon>
        <taxon>Aspergillaceae</taxon>
        <taxon>Penicillium</taxon>
    </lineage>
</organism>
<evidence type="ECO:0000313" key="2">
    <source>
        <dbReference type="Proteomes" id="UP000191672"/>
    </source>
</evidence>
<reference evidence="2" key="1">
    <citation type="journal article" date="2017" name="Nat. Microbiol.">
        <title>Global analysis of biosynthetic gene clusters reveals vast potential of secondary metabolite production in Penicillium species.</title>
        <authorList>
            <person name="Nielsen J.C."/>
            <person name="Grijseels S."/>
            <person name="Prigent S."/>
            <person name="Ji B."/>
            <person name="Dainat J."/>
            <person name="Nielsen K.F."/>
            <person name="Frisvad J.C."/>
            <person name="Workman M."/>
            <person name="Nielsen J."/>
        </authorList>
    </citation>
    <scope>NUCLEOTIDE SEQUENCE [LARGE SCALE GENOMIC DNA]</scope>
    <source>
        <strain evidence="2">IBT 31811</strain>
    </source>
</reference>
<dbReference type="InterPro" id="IPR036770">
    <property type="entry name" value="Ankyrin_rpt-contain_sf"/>
</dbReference>
<name>A0A1V6PPF3_9EURO</name>
<dbReference type="AlphaFoldDB" id="A0A1V6PPF3"/>
<dbReference type="Proteomes" id="UP000191672">
    <property type="component" value="Unassembled WGS sequence"/>
</dbReference>
<keyword evidence="2" id="KW-1185">Reference proteome</keyword>
<dbReference type="STRING" id="416450.A0A1V6PPF3"/>
<comment type="caution">
    <text evidence="1">The sequence shown here is derived from an EMBL/GenBank/DDBJ whole genome shotgun (WGS) entry which is preliminary data.</text>
</comment>
<proteinExistence type="predicted"/>
<evidence type="ECO:0008006" key="3">
    <source>
        <dbReference type="Google" id="ProtNLM"/>
    </source>
</evidence>
<dbReference type="SUPFAM" id="SSF48403">
    <property type="entry name" value="Ankyrin repeat"/>
    <property type="match status" value="1"/>
</dbReference>
<accession>A0A1V6PPF3</accession>
<dbReference type="Gene3D" id="1.25.40.20">
    <property type="entry name" value="Ankyrin repeat-containing domain"/>
    <property type="match status" value="1"/>
</dbReference>
<gene>
    <name evidence="1" type="ORF">PENANT_c074G03470</name>
</gene>